<evidence type="ECO:0000313" key="5">
    <source>
        <dbReference type="EMBL" id="KOH42776.1"/>
    </source>
</evidence>
<dbReference type="Proteomes" id="UP000036958">
    <property type="component" value="Unassembled WGS sequence"/>
</dbReference>
<comment type="similarity">
    <text evidence="1 4">Belongs to the glycosyl hydrolase 28 family.</text>
</comment>
<evidence type="ECO:0000256" key="3">
    <source>
        <dbReference type="ARBA" id="ARBA00023295"/>
    </source>
</evidence>
<organism evidence="5 6">
    <name type="scientific">Sunxiuqinia dokdonensis</name>
    <dbReference type="NCBI Taxonomy" id="1409788"/>
    <lineage>
        <taxon>Bacteria</taxon>
        <taxon>Pseudomonadati</taxon>
        <taxon>Bacteroidota</taxon>
        <taxon>Bacteroidia</taxon>
        <taxon>Marinilabiliales</taxon>
        <taxon>Prolixibacteraceae</taxon>
        <taxon>Sunxiuqinia</taxon>
    </lineage>
</organism>
<dbReference type="Pfam" id="PF00295">
    <property type="entry name" value="Glyco_hydro_28"/>
    <property type="match status" value="1"/>
</dbReference>
<dbReference type="PANTHER" id="PTHR31339:SF9">
    <property type="entry name" value="PLASMIN AND FIBRONECTIN-BINDING PROTEIN A"/>
    <property type="match status" value="1"/>
</dbReference>
<keyword evidence="6" id="KW-1185">Reference proteome</keyword>
<evidence type="ECO:0000256" key="4">
    <source>
        <dbReference type="RuleBase" id="RU361169"/>
    </source>
</evidence>
<dbReference type="PROSITE" id="PS00502">
    <property type="entry name" value="POLYGALACTURONASE"/>
    <property type="match status" value="1"/>
</dbReference>
<dbReference type="SUPFAM" id="SSF51126">
    <property type="entry name" value="Pectin lyase-like"/>
    <property type="match status" value="1"/>
</dbReference>
<accession>A0A0L8V2W7</accession>
<reference evidence="6" key="1">
    <citation type="submission" date="2015-07" db="EMBL/GenBank/DDBJ databases">
        <title>Genome sequencing of Sunxiuqinia dokdonensis strain SK.</title>
        <authorList>
            <person name="Ahn S."/>
            <person name="Kim B.-C."/>
        </authorList>
    </citation>
    <scope>NUCLEOTIDE SEQUENCE [LARGE SCALE GENOMIC DNA]</scope>
    <source>
        <strain evidence="6">SK</strain>
    </source>
</reference>
<keyword evidence="2 4" id="KW-0378">Hydrolase</keyword>
<dbReference type="InterPro" id="IPR051801">
    <property type="entry name" value="GH28_Enzymes"/>
</dbReference>
<keyword evidence="3 4" id="KW-0326">Glycosidase</keyword>
<dbReference type="InterPro" id="IPR011050">
    <property type="entry name" value="Pectin_lyase_fold/virulence"/>
</dbReference>
<comment type="caution">
    <text evidence="5">The sequence shown here is derived from an EMBL/GenBank/DDBJ whole genome shotgun (WGS) entry which is preliminary data.</text>
</comment>
<protein>
    <submittedName>
        <fullName evidence="5">Glycoside hydrolase</fullName>
    </submittedName>
</protein>
<dbReference type="GO" id="GO:0005975">
    <property type="term" value="P:carbohydrate metabolic process"/>
    <property type="evidence" value="ECO:0007669"/>
    <property type="project" value="InterPro"/>
</dbReference>
<dbReference type="STRING" id="1409788.NC99_43900"/>
<proteinExistence type="inferred from homology"/>
<sequence>MTDAQWKKLVASGGIVNESGTSWFPSESFKKGFEMSDMNVPTQFTSMEEFKEIKDFLRPVMVSLVSCNKVLLDGPVFQNSPAWNIHPLMCENLTVRNIDVRNPWYSQNGDGIDIESCRNTVLYDSRFDVGDDAICIKSGKDQDGRDRGIPTENLIIKNCIVYHGHGGVTVGSEMSGGVKNMHVSGCTFMGTDVGLRFKSTRGRGGVVEGIYISDIDMTDIPTNAISFNLYYGGLSVSEMLEQQAQNDGESEMMEVTEETPQFKDISIKNVTVKGAKQAIYLQGLPEMNLENVLLENLVMEAENGLFCMDANGVRVNNLKLKTSKFPAVNFYNAQNVSIKDLAVETGGHPIISVNGSKTKNVDIVLSTGDVSDEMLLLNENVDSEAVKVTQQ</sequence>
<evidence type="ECO:0000256" key="2">
    <source>
        <dbReference type="ARBA" id="ARBA00022801"/>
    </source>
</evidence>
<dbReference type="InterPro" id="IPR006626">
    <property type="entry name" value="PbH1"/>
</dbReference>
<name>A0A0L8V2W7_9BACT</name>
<dbReference type="AlphaFoldDB" id="A0A0L8V2W7"/>
<dbReference type="InterPro" id="IPR012334">
    <property type="entry name" value="Pectin_lyas_fold"/>
</dbReference>
<gene>
    <name evidence="5" type="ORF">NC99_43900</name>
</gene>
<dbReference type="SMART" id="SM00710">
    <property type="entry name" value="PbH1"/>
    <property type="match status" value="7"/>
</dbReference>
<evidence type="ECO:0000313" key="6">
    <source>
        <dbReference type="Proteomes" id="UP000036958"/>
    </source>
</evidence>
<dbReference type="InterPro" id="IPR000743">
    <property type="entry name" value="Glyco_hydro_28"/>
</dbReference>
<dbReference type="GO" id="GO:0004650">
    <property type="term" value="F:polygalacturonase activity"/>
    <property type="evidence" value="ECO:0007669"/>
    <property type="project" value="InterPro"/>
</dbReference>
<dbReference type="EMBL" id="LGIA01000211">
    <property type="protein sequence ID" value="KOH42776.1"/>
    <property type="molecule type" value="Genomic_DNA"/>
</dbReference>
<evidence type="ECO:0000256" key="1">
    <source>
        <dbReference type="ARBA" id="ARBA00008834"/>
    </source>
</evidence>
<dbReference type="PATRIC" id="fig|1409788.3.peg.4484"/>
<dbReference type="Gene3D" id="2.160.20.10">
    <property type="entry name" value="Single-stranded right-handed beta-helix, Pectin lyase-like"/>
    <property type="match status" value="1"/>
</dbReference>
<dbReference type="PANTHER" id="PTHR31339">
    <property type="entry name" value="PECTIN LYASE-RELATED"/>
    <property type="match status" value="1"/>
</dbReference>